<evidence type="ECO:0000313" key="1">
    <source>
        <dbReference type="EMBL" id="OXM14477.1"/>
    </source>
</evidence>
<comment type="caution">
    <text evidence="1">The sequence shown here is derived from an EMBL/GenBank/DDBJ whole genome shotgun (WGS) entry which is preliminary data.</text>
</comment>
<dbReference type="RefSeq" id="WP_089525297.1">
    <property type="nucleotide sequence ID" value="NZ_NMUQ01000002.1"/>
</dbReference>
<keyword evidence="2" id="KW-1185">Reference proteome</keyword>
<gene>
    <name evidence="1" type="ORF">CGZ75_16170</name>
</gene>
<dbReference type="EMBL" id="NMUQ01000002">
    <property type="protein sequence ID" value="OXM14477.1"/>
    <property type="molecule type" value="Genomic_DNA"/>
</dbReference>
<dbReference type="Proteomes" id="UP000215145">
    <property type="component" value="Unassembled WGS sequence"/>
</dbReference>
<sequence length="83" mass="9094">MDIKLITSPAASLNTWDQIAVMSKLGDLSDTQYRTLLALSAMLELLVDKGILTREELEQKSAQLEAGDSEPLKAISALFDPME</sequence>
<accession>A0A229NXD2</accession>
<organism evidence="1 2">
    <name type="scientific">Paenibacillus herberti</name>
    <dbReference type="NCBI Taxonomy" id="1619309"/>
    <lineage>
        <taxon>Bacteria</taxon>
        <taxon>Bacillati</taxon>
        <taxon>Bacillota</taxon>
        <taxon>Bacilli</taxon>
        <taxon>Bacillales</taxon>
        <taxon>Paenibacillaceae</taxon>
        <taxon>Paenibacillus</taxon>
    </lineage>
</organism>
<dbReference type="OrthoDB" id="2991654at2"/>
<evidence type="ECO:0008006" key="3">
    <source>
        <dbReference type="Google" id="ProtNLM"/>
    </source>
</evidence>
<reference evidence="1 2" key="1">
    <citation type="submission" date="2017-07" db="EMBL/GenBank/DDBJ databases">
        <title>Paenibacillus herberti R33 genome sequencing and assembly.</title>
        <authorList>
            <person name="Su W."/>
        </authorList>
    </citation>
    <scope>NUCLEOTIDE SEQUENCE [LARGE SCALE GENOMIC DNA]</scope>
    <source>
        <strain evidence="1 2">R33</strain>
    </source>
</reference>
<protein>
    <recommendedName>
        <fullName evidence="3">Nitrile hydratase subunit beta</fullName>
    </recommendedName>
</protein>
<name>A0A229NXD2_9BACL</name>
<dbReference type="AlphaFoldDB" id="A0A229NXD2"/>
<evidence type="ECO:0000313" key="2">
    <source>
        <dbReference type="Proteomes" id="UP000215145"/>
    </source>
</evidence>
<proteinExistence type="predicted"/>